<protein>
    <recommendedName>
        <fullName evidence="3">thymidine phosphorylase</fullName>
        <ecNumber evidence="3">2.4.2.4</ecNumber>
    </recommendedName>
</protein>
<evidence type="ECO:0000256" key="4">
    <source>
        <dbReference type="ARBA" id="ARBA00022676"/>
    </source>
</evidence>
<dbReference type="Gene3D" id="3.90.1170.30">
    <property type="entry name" value="Pyrimidine nucleoside phosphorylase-like, C-terminal domain"/>
    <property type="match status" value="1"/>
</dbReference>
<comment type="catalytic activity">
    <reaction evidence="6">
        <text>thymidine + phosphate = 2-deoxy-alpha-D-ribose 1-phosphate + thymine</text>
        <dbReference type="Rhea" id="RHEA:16037"/>
        <dbReference type="ChEBI" id="CHEBI:17748"/>
        <dbReference type="ChEBI" id="CHEBI:17821"/>
        <dbReference type="ChEBI" id="CHEBI:43474"/>
        <dbReference type="ChEBI" id="CHEBI:57259"/>
        <dbReference type="EC" id="2.4.2.4"/>
    </reaction>
</comment>
<dbReference type="InterPro" id="IPR013102">
    <property type="entry name" value="PYNP_C"/>
</dbReference>
<evidence type="ECO:0000313" key="8">
    <source>
        <dbReference type="EMBL" id="AFL87055.1"/>
    </source>
</evidence>
<reference evidence="8 9" key="1">
    <citation type="submission" date="2012-06" db="EMBL/GenBank/DDBJ databases">
        <title>Complete genome of Terriglobus roseus DSM 18391.</title>
        <authorList>
            <consortium name="US DOE Joint Genome Institute (JGI-PGF)"/>
            <person name="Lucas S."/>
            <person name="Copeland A."/>
            <person name="Lapidus A."/>
            <person name="Glavina del Rio T."/>
            <person name="Dalin E."/>
            <person name="Tice H."/>
            <person name="Bruce D."/>
            <person name="Goodwin L."/>
            <person name="Pitluck S."/>
            <person name="Peters L."/>
            <person name="Mikhailova N."/>
            <person name="Munk A.C.C."/>
            <person name="Kyrpides N."/>
            <person name="Mavromatis K."/>
            <person name="Ivanova N."/>
            <person name="Brettin T."/>
            <person name="Detter J.C."/>
            <person name="Han C."/>
            <person name="Larimer F."/>
            <person name="Land M."/>
            <person name="Hauser L."/>
            <person name="Markowitz V."/>
            <person name="Cheng J.-F."/>
            <person name="Hugenholtz P."/>
            <person name="Woyke T."/>
            <person name="Wu D."/>
            <person name="Brambilla E."/>
            <person name="Klenk H.-P."/>
            <person name="Eisen J.A."/>
        </authorList>
    </citation>
    <scope>NUCLEOTIDE SEQUENCE [LARGE SCALE GENOMIC DNA]</scope>
    <source>
        <strain evidence="9">DSM 18391 / NRRL B-41598 / KBS 63</strain>
    </source>
</reference>
<feature type="domain" description="Pyrimidine nucleoside phosphorylase C-terminal" evidence="7">
    <location>
        <begin position="355"/>
        <end position="429"/>
    </location>
</feature>
<dbReference type="PATRIC" id="fig|926566.3.peg.713"/>
<gene>
    <name evidence="8" type="ordered locus">Terro_0720</name>
</gene>
<dbReference type="GO" id="GO:0006213">
    <property type="term" value="P:pyrimidine nucleoside metabolic process"/>
    <property type="evidence" value="ECO:0007669"/>
    <property type="project" value="InterPro"/>
</dbReference>
<name>I3ZCT7_TERRK</name>
<evidence type="ECO:0000256" key="5">
    <source>
        <dbReference type="ARBA" id="ARBA00022679"/>
    </source>
</evidence>
<dbReference type="NCBIfam" id="TIGR02644">
    <property type="entry name" value="Y_phosphoryl"/>
    <property type="match status" value="1"/>
</dbReference>
<dbReference type="PANTHER" id="PTHR10515">
    <property type="entry name" value="THYMIDINE PHOSPHORYLASE"/>
    <property type="match status" value="1"/>
</dbReference>
<dbReference type="PANTHER" id="PTHR10515:SF0">
    <property type="entry name" value="THYMIDINE PHOSPHORYLASE"/>
    <property type="match status" value="1"/>
</dbReference>
<dbReference type="eggNOG" id="COG0213">
    <property type="taxonomic scope" value="Bacteria"/>
</dbReference>
<keyword evidence="9" id="KW-1185">Reference proteome</keyword>
<dbReference type="RefSeq" id="WP_014784624.1">
    <property type="nucleotide sequence ID" value="NC_018014.1"/>
</dbReference>
<dbReference type="PIRSF" id="PIRSF000478">
    <property type="entry name" value="TP_PyNP"/>
    <property type="match status" value="1"/>
</dbReference>
<proteinExistence type="inferred from homology"/>
<dbReference type="Pfam" id="PF02885">
    <property type="entry name" value="Glycos_trans_3N"/>
    <property type="match status" value="1"/>
</dbReference>
<dbReference type="GO" id="GO:0004645">
    <property type="term" value="F:1,4-alpha-oligoglucan phosphorylase activity"/>
    <property type="evidence" value="ECO:0007669"/>
    <property type="project" value="InterPro"/>
</dbReference>
<evidence type="ECO:0000256" key="2">
    <source>
        <dbReference type="ARBA" id="ARBA00011738"/>
    </source>
</evidence>
<dbReference type="Pfam" id="PF07831">
    <property type="entry name" value="PYNP_C"/>
    <property type="match status" value="1"/>
</dbReference>
<accession>I3ZCT7</accession>
<dbReference type="InterPro" id="IPR017459">
    <property type="entry name" value="Glycosyl_Trfase_fam3_N_dom"/>
</dbReference>
<dbReference type="InterPro" id="IPR036566">
    <property type="entry name" value="PYNP-like_C_sf"/>
</dbReference>
<organism evidence="8 9">
    <name type="scientific">Terriglobus roseus (strain DSM 18391 / NRRL B-41598 / KBS 63)</name>
    <dbReference type="NCBI Taxonomy" id="926566"/>
    <lineage>
        <taxon>Bacteria</taxon>
        <taxon>Pseudomonadati</taxon>
        <taxon>Acidobacteriota</taxon>
        <taxon>Terriglobia</taxon>
        <taxon>Terriglobales</taxon>
        <taxon>Acidobacteriaceae</taxon>
        <taxon>Terriglobus</taxon>
    </lineage>
</organism>
<dbReference type="InterPro" id="IPR018090">
    <property type="entry name" value="Pyrmidine_PPas_bac/euk"/>
</dbReference>
<sequence>MMSHKKTIHPIDVVLKKRDGLELSDEEIRAFLAGVVDESVTPARIAALLMAIFQRGMSSRELATLTDAMRRSGEVFDSRFLKKFTVDKHSTGGVGDKSSLLIAPIVAAAGLADPMISGRSLGHTGGTLDKLETIPGFNTQLSLQQFGEVIAACGFSMIGQTKNLVPADRILYALRDHTGTVESPYLITASIMSKKLAEGLDGLVLDVKTGSGAFMKKFEDSEHLARLMVSTGESNGTRTVAVLTTMDEPLGRFSGNWVEVWECIDIMRGVQHPMYADLIELSVVLAGWMLFLGGVSTSAEAGKERAAELLQDGSAYEKFVAMTKLQGGDVSVFEDPAAFHKPAATRVLTADRDGFLAGMDCTEVGWAVQRLGAGREVPGGPVAAHAGIEMHAKIGDRITKGQPLVTLFTEDASLLETPERMLRETIVLADRALQKAPLVRQIITA</sequence>
<dbReference type="GO" id="GO:0009032">
    <property type="term" value="F:thymidine phosphorylase activity"/>
    <property type="evidence" value="ECO:0007669"/>
    <property type="project" value="UniProtKB-EC"/>
</dbReference>
<evidence type="ECO:0000259" key="7">
    <source>
        <dbReference type="SMART" id="SM00941"/>
    </source>
</evidence>
<dbReference type="EC" id="2.4.2.4" evidence="3"/>
<comment type="similarity">
    <text evidence="1">Belongs to the thymidine/pyrimidine-nucleoside phosphorylase family.</text>
</comment>
<dbReference type="Gene3D" id="3.40.1030.10">
    <property type="entry name" value="Nucleoside phosphorylase/phosphoribosyltransferase catalytic domain"/>
    <property type="match status" value="1"/>
</dbReference>
<dbReference type="Pfam" id="PF00591">
    <property type="entry name" value="Glycos_transf_3"/>
    <property type="match status" value="1"/>
</dbReference>
<evidence type="ECO:0000313" key="9">
    <source>
        <dbReference type="Proteomes" id="UP000006056"/>
    </source>
</evidence>
<dbReference type="SUPFAM" id="SSF54680">
    <property type="entry name" value="Pyrimidine nucleoside phosphorylase C-terminal domain"/>
    <property type="match status" value="1"/>
</dbReference>
<evidence type="ECO:0000256" key="3">
    <source>
        <dbReference type="ARBA" id="ARBA00011892"/>
    </source>
</evidence>
<dbReference type="Gene3D" id="1.20.970.10">
    <property type="entry name" value="Transferase, Pyrimidine Nucleoside Phosphorylase, Chain C"/>
    <property type="match status" value="1"/>
</dbReference>
<evidence type="ECO:0000256" key="1">
    <source>
        <dbReference type="ARBA" id="ARBA00006915"/>
    </source>
</evidence>
<dbReference type="InterPro" id="IPR035902">
    <property type="entry name" value="Nuc_phospho_transferase"/>
</dbReference>
<dbReference type="NCBIfam" id="NF004490">
    <property type="entry name" value="PRK05820.1"/>
    <property type="match status" value="1"/>
</dbReference>
<dbReference type="HOGENOM" id="CLU_025040_0_1_0"/>
<dbReference type="SUPFAM" id="SSF47648">
    <property type="entry name" value="Nucleoside phosphorylase/phosphoribosyltransferase N-terminal domain"/>
    <property type="match status" value="1"/>
</dbReference>
<dbReference type="GO" id="GO:0005829">
    <property type="term" value="C:cytosol"/>
    <property type="evidence" value="ECO:0007669"/>
    <property type="project" value="TreeGrafter"/>
</dbReference>
<dbReference type="FunFam" id="3.40.1030.10:FF:000003">
    <property type="entry name" value="Pyrimidine-nucleoside phosphorylase"/>
    <property type="match status" value="1"/>
</dbReference>
<comment type="subunit">
    <text evidence="2">Homodimer.</text>
</comment>
<dbReference type="SUPFAM" id="SSF52418">
    <property type="entry name" value="Nucleoside phosphorylase/phosphoribosyltransferase catalytic domain"/>
    <property type="match status" value="1"/>
</dbReference>
<keyword evidence="5 8" id="KW-0808">Transferase</keyword>
<evidence type="ECO:0000256" key="6">
    <source>
        <dbReference type="ARBA" id="ARBA00048550"/>
    </source>
</evidence>
<dbReference type="EMBL" id="CP003379">
    <property type="protein sequence ID" value="AFL87055.1"/>
    <property type="molecule type" value="Genomic_DNA"/>
</dbReference>
<dbReference type="InterPro" id="IPR000053">
    <property type="entry name" value="Thymidine/pyrmidine_PPase"/>
</dbReference>
<keyword evidence="4 8" id="KW-0328">Glycosyltransferase</keyword>
<dbReference type="STRING" id="926566.Terro_0720"/>
<dbReference type="InterPro" id="IPR036320">
    <property type="entry name" value="Glycosyl_Trfase_fam3_N_dom_sf"/>
</dbReference>
<dbReference type="GO" id="GO:0006206">
    <property type="term" value="P:pyrimidine nucleobase metabolic process"/>
    <property type="evidence" value="ECO:0007669"/>
    <property type="project" value="InterPro"/>
</dbReference>
<dbReference type="SMART" id="SM00941">
    <property type="entry name" value="PYNP_C"/>
    <property type="match status" value="1"/>
</dbReference>
<dbReference type="Proteomes" id="UP000006056">
    <property type="component" value="Chromosome"/>
</dbReference>
<dbReference type="InterPro" id="IPR000312">
    <property type="entry name" value="Glycosyl_Trfase_fam3"/>
</dbReference>
<dbReference type="KEGG" id="trs:Terro_0720"/>
<dbReference type="AlphaFoldDB" id="I3ZCT7"/>